<dbReference type="PROSITE" id="PS50893">
    <property type="entry name" value="ABC_TRANSPORTER_2"/>
    <property type="match status" value="1"/>
</dbReference>
<dbReference type="InterPro" id="IPR027417">
    <property type="entry name" value="P-loop_NTPase"/>
</dbReference>
<organism evidence="6 7">
    <name type="scientific">Pseudosulfitobacter pseudonitzschiae</name>
    <dbReference type="NCBI Taxonomy" id="1402135"/>
    <lineage>
        <taxon>Bacteria</taxon>
        <taxon>Pseudomonadati</taxon>
        <taxon>Pseudomonadota</taxon>
        <taxon>Alphaproteobacteria</taxon>
        <taxon>Rhodobacterales</taxon>
        <taxon>Roseobacteraceae</taxon>
        <taxon>Pseudosulfitobacter</taxon>
    </lineage>
</organism>
<keyword evidence="4 6" id="KW-0067">ATP-binding</keyword>
<dbReference type="RefSeq" id="WP_089422417.1">
    <property type="nucleotide sequence ID" value="NZ_CP022416.1"/>
</dbReference>
<dbReference type="NCBIfam" id="NF008653">
    <property type="entry name" value="PRK11650.1"/>
    <property type="match status" value="1"/>
</dbReference>
<dbReference type="Proteomes" id="UP000199754">
    <property type="component" value="Plasmid pSMR1-1"/>
</dbReference>
<dbReference type="KEGG" id="spse:SULPSESMR1_04644"/>
<dbReference type="InterPro" id="IPR008995">
    <property type="entry name" value="Mo/tungstate-bd_C_term_dom"/>
</dbReference>
<keyword evidence="6" id="KW-0614">Plasmid</keyword>
<dbReference type="SUPFAM" id="SSF50331">
    <property type="entry name" value="MOP-like"/>
    <property type="match status" value="1"/>
</dbReference>
<dbReference type="FunFam" id="3.40.50.300:FF:000042">
    <property type="entry name" value="Maltose/maltodextrin ABC transporter, ATP-binding protein"/>
    <property type="match status" value="1"/>
</dbReference>
<dbReference type="CDD" id="cd03301">
    <property type="entry name" value="ABC_MalK_N"/>
    <property type="match status" value="1"/>
</dbReference>
<dbReference type="InterPro" id="IPR003439">
    <property type="entry name" value="ABC_transporter-like_ATP-bd"/>
</dbReference>
<evidence type="ECO:0000259" key="5">
    <source>
        <dbReference type="PROSITE" id="PS50893"/>
    </source>
</evidence>
<dbReference type="SMART" id="SM00382">
    <property type="entry name" value="AAA"/>
    <property type="match status" value="1"/>
</dbReference>
<feature type="domain" description="ABC transporter" evidence="5">
    <location>
        <begin position="4"/>
        <end position="234"/>
    </location>
</feature>
<dbReference type="InterPro" id="IPR017871">
    <property type="entry name" value="ABC_transporter-like_CS"/>
</dbReference>
<dbReference type="InterPro" id="IPR015855">
    <property type="entry name" value="ABC_transpr_MalK-like"/>
</dbReference>
<dbReference type="PANTHER" id="PTHR43875:SF1">
    <property type="entry name" value="OSMOPROTECTIVE COMPOUNDS UPTAKE ATP-BINDING PROTEIN GGTA"/>
    <property type="match status" value="1"/>
</dbReference>
<comment type="similarity">
    <text evidence="1">Belongs to the ABC transporter superfamily.</text>
</comment>
<dbReference type="GO" id="GO:0140359">
    <property type="term" value="F:ABC-type transporter activity"/>
    <property type="evidence" value="ECO:0007669"/>
    <property type="project" value="InterPro"/>
</dbReference>
<keyword evidence="6" id="KW-0378">Hydrolase</keyword>
<dbReference type="InterPro" id="IPR003593">
    <property type="entry name" value="AAA+_ATPase"/>
</dbReference>
<dbReference type="Gene3D" id="3.40.50.300">
    <property type="entry name" value="P-loop containing nucleotide triphosphate hydrolases"/>
    <property type="match status" value="1"/>
</dbReference>
<dbReference type="InterPro" id="IPR012340">
    <property type="entry name" value="NA-bd_OB-fold"/>
</dbReference>
<dbReference type="InterPro" id="IPR047641">
    <property type="entry name" value="ABC_transpr_MalK/UgpC-like"/>
</dbReference>
<dbReference type="EMBL" id="CP022416">
    <property type="protein sequence ID" value="ASM74345.1"/>
    <property type="molecule type" value="Genomic_DNA"/>
</dbReference>
<gene>
    <name evidence="6" type="primary">ugpC</name>
    <name evidence="6" type="ORF">SULPSESMR1_04644</name>
</gene>
<dbReference type="SUPFAM" id="SSF52540">
    <property type="entry name" value="P-loop containing nucleoside triphosphate hydrolases"/>
    <property type="match status" value="1"/>
</dbReference>
<evidence type="ECO:0000313" key="6">
    <source>
        <dbReference type="EMBL" id="ASM74345.1"/>
    </source>
</evidence>
<dbReference type="GO" id="GO:0055052">
    <property type="term" value="C:ATP-binding cassette (ABC) transporter complex, substrate-binding subunit-containing"/>
    <property type="evidence" value="ECO:0007669"/>
    <property type="project" value="TreeGrafter"/>
</dbReference>
<dbReference type="Gene3D" id="2.40.50.140">
    <property type="entry name" value="Nucleic acid-binding proteins"/>
    <property type="match status" value="1"/>
</dbReference>
<dbReference type="Pfam" id="PF00005">
    <property type="entry name" value="ABC_tran"/>
    <property type="match status" value="1"/>
</dbReference>
<reference evidence="6 7" key="1">
    <citation type="submission" date="2017-07" db="EMBL/GenBank/DDBJ databases">
        <title>Genome Sequence of Sulfitobacter pseudonitzschiae Strain SMR1 Isolated from a culture of the Diatom Skeletonema marinoi.</title>
        <authorList>
            <person name="Topel M."/>
            <person name="Pinder M.I.M."/>
            <person name="Johansson O.N."/>
            <person name="Kourtchenko O."/>
            <person name="Godhe A."/>
            <person name="Clarke A.K."/>
        </authorList>
    </citation>
    <scope>NUCLEOTIDE SEQUENCE [LARGE SCALE GENOMIC DNA]</scope>
    <source>
        <strain evidence="6 7">SMR1</strain>
        <plasmid evidence="6 7">pSMR1-1</plasmid>
    </source>
</reference>
<name>A0A221K5V3_9RHOB</name>
<dbReference type="PROSITE" id="PS00211">
    <property type="entry name" value="ABC_TRANSPORTER_1"/>
    <property type="match status" value="1"/>
</dbReference>
<keyword evidence="2" id="KW-0813">Transport</keyword>
<keyword evidence="7" id="KW-1185">Reference proteome</keyword>
<evidence type="ECO:0000256" key="2">
    <source>
        <dbReference type="ARBA" id="ARBA00022448"/>
    </source>
</evidence>
<dbReference type="GO" id="GO:0008643">
    <property type="term" value="P:carbohydrate transport"/>
    <property type="evidence" value="ECO:0007669"/>
    <property type="project" value="InterPro"/>
</dbReference>
<dbReference type="InterPro" id="IPR013611">
    <property type="entry name" value="Transp-assoc_OB_typ2"/>
</dbReference>
<dbReference type="Gene3D" id="2.40.50.100">
    <property type="match status" value="1"/>
</dbReference>
<evidence type="ECO:0000313" key="7">
    <source>
        <dbReference type="Proteomes" id="UP000199754"/>
    </source>
</evidence>
<dbReference type="GO" id="GO:0005524">
    <property type="term" value="F:ATP binding"/>
    <property type="evidence" value="ECO:0007669"/>
    <property type="project" value="UniProtKB-KW"/>
</dbReference>
<keyword evidence="3" id="KW-0547">Nucleotide-binding</keyword>
<geneLocation type="plasmid" evidence="6 7">
    <name>pSMR1-1</name>
</geneLocation>
<protein>
    <submittedName>
        <fullName evidence="6">sn-glycerol-3-phosphate import ATP-binding protein UgpC</fullName>
        <ecNumber evidence="6">3.6.3.20</ecNumber>
    </submittedName>
</protein>
<evidence type="ECO:0000256" key="3">
    <source>
        <dbReference type="ARBA" id="ARBA00022741"/>
    </source>
</evidence>
<accession>A0A221K5V3</accession>
<dbReference type="GO" id="GO:0016887">
    <property type="term" value="F:ATP hydrolysis activity"/>
    <property type="evidence" value="ECO:0007669"/>
    <property type="project" value="InterPro"/>
</dbReference>
<dbReference type="AlphaFoldDB" id="A0A221K5V3"/>
<dbReference type="EC" id="3.6.3.20" evidence="6"/>
<evidence type="ECO:0000256" key="4">
    <source>
        <dbReference type="ARBA" id="ARBA00022840"/>
    </source>
</evidence>
<dbReference type="Pfam" id="PF08402">
    <property type="entry name" value="TOBE_2"/>
    <property type="match status" value="1"/>
</dbReference>
<dbReference type="PANTHER" id="PTHR43875">
    <property type="entry name" value="MALTODEXTRIN IMPORT ATP-BINDING PROTEIN MSMX"/>
    <property type="match status" value="1"/>
</dbReference>
<dbReference type="OrthoDB" id="394852at2"/>
<proteinExistence type="inferred from homology"/>
<sequence length="364" mass="39497">MASISFHNIAKRFDTAQAVADFNLDIADGEFVVLVGPSGCGKTTSLRMLAGLEQPTGGSIHLDGQDITHVPSKSRALAMVFQSYALYPHMSVGENISFALSLQRVPKAQIVPQVQQAAALLGIEHLLDRKPRALSGGQRQRVAVARAIIRNPKAFLFDEPLSNLDAKLRHSARVEIRKLQQKLGTTTVYVTHDQIEAMTMADRIVVMEGGRIRQVGTPMELYRKPNSKFVAAFLGSPPTNFITGQCIHNNGRVRFVNDRMEIPLNPGVASGEVTLGIRPEHVTPVHASQDQIRISGGIRFVEALGAETLIDIDLGQSQNVTRTLTARLAGQHNLAPGSTLEIGFSPRDSMLFDAQGDAVPEAFA</sequence>
<dbReference type="STRING" id="1402135.SAMN05444149_102183"/>
<evidence type="ECO:0000256" key="1">
    <source>
        <dbReference type="ARBA" id="ARBA00005417"/>
    </source>
</evidence>